<evidence type="ECO:0000313" key="2">
    <source>
        <dbReference type="EMBL" id="SCU80628.1"/>
    </source>
</evidence>
<proteinExistence type="predicted"/>
<name>A0A1G4IUI8_9SACH</name>
<sequence>MTSQLGSIFEREVDEYVSRVRLRKRLREWLSSSSSWFSSLGNETYSTHNYSYDTEQLELLLMMNGLKHNAATLSSSCPTSGTRSTETSTPRPAKVHEPKAIARRGRFVRLCHRFRNACRKPEIQSANNAAILLSEKYGFEADPWSVADTGYGSLSFRAREFPEQCDPAPSTDILTLLERRTAGFEDRNL</sequence>
<feature type="compositionally biased region" description="Polar residues" evidence="1">
    <location>
        <begin position="72"/>
        <end position="90"/>
    </location>
</feature>
<feature type="region of interest" description="Disordered" evidence="1">
    <location>
        <begin position="72"/>
        <end position="95"/>
    </location>
</feature>
<keyword evidence="3" id="KW-1185">Reference proteome</keyword>
<evidence type="ECO:0000313" key="3">
    <source>
        <dbReference type="Proteomes" id="UP000190274"/>
    </source>
</evidence>
<evidence type="ECO:0000256" key="1">
    <source>
        <dbReference type="SAM" id="MobiDB-lite"/>
    </source>
</evidence>
<dbReference type="Proteomes" id="UP000190274">
    <property type="component" value="Chromosome B"/>
</dbReference>
<dbReference type="EMBL" id="LT598456">
    <property type="protein sequence ID" value="SCU80628.1"/>
    <property type="molecule type" value="Genomic_DNA"/>
</dbReference>
<reference evidence="3" key="1">
    <citation type="submission" date="2016-03" db="EMBL/GenBank/DDBJ databases">
        <authorList>
            <person name="Devillers H."/>
        </authorList>
    </citation>
    <scope>NUCLEOTIDE SEQUENCE [LARGE SCALE GENOMIC DNA]</scope>
</reference>
<organism evidence="2 3">
    <name type="scientific">Lachancea dasiensis</name>
    <dbReference type="NCBI Taxonomy" id="1072105"/>
    <lineage>
        <taxon>Eukaryota</taxon>
        <taxon>Fungi</taxon>
        <taxon>Dikarya</taxon>
        <taxon>Ascomycota</taxon>
        <taxon>Saccharomycotina</taxon>
        <taxon>Saccharomycetes</taxon>
        <taxon>Saccharomycetales</taxon>
        <taxon>Saccharomycetaceae</taxon>
        <taxon>Lachancea</taxon>
    </lineage>
</organism>
<dbReference type="AlphaFoldDB" id="A0A1G4IUI8"/>
<accession>A0A1G4IUI8</accession>
<gene>
    <name evidence="2" type="ORF">LADA_0B08680G</name>
</gene>
<protein>
    <submittedName>
        <fullName evidence="2">LADA_0B08680g1_1</fullName>
    </submittedName>
</protein>
<dbReference type="OrthoDB" id="10583801at2759"/>